<evidence type="ECO:0000313" key="1">
    <source>
        <dbReference type="EMBL" id="MDR6968585.1"/>
    </source>
</evidence>
<sequence length="624" mass="72110">MNFKFKFIFILFFCICSNGFSQVKPTEKDTAKMYRNIEKYSKKRGFTKLLHKLIFEPTEKKKANPIREPKKRVYKNYEGRIVRNIEIQTLDPFGFSISDTTRKARNWTERTGNRIHIKTNRLAIKNLLLIKRNRPLDSLLVKESERLVRSQRYVREVVITAEPVSKNSDSVDVFIRVLDSWSIIPKISASTSRTNIEITERNFLGSGHEFSNRFINRNEDGKNAYRMIYIVPNIMNTFIRTTVSYEQDLDNNYGKILGLERPFYSPFARWAGGVYFDQVFRKDTLQSPEGNYAIQNFKYDSQDFWGGHSFRIFKGNTEDDRTSNLITSARYLNVNYKQRPTIAYDSINFYSDEKFYLGGIGISSRQFVEDEYLFNYGIIEDVPVGKIYGITGGYQIKNGVGRMYGGARASYGNYFKWGYLSTNFEYGTFFRDSKPEQTAFSFQANYFTNLIQLGDRWKMRQFIKPQLIIGTNRLQSTGDYLTINENSHFQSNFGAGNIGRNGSGIPGFNSAVYGTKKAVLALQTQFYSPWDLWGFRLNPYFNFTAAMLGSDEIGLTQSKLYSSVGVGLIISNDFLVFNSFQFSLSYYPSIPGQGTNIINTNSIQSEDFGFQDFEFGKPRTIIYK</sequence>
<evidence type="ECO:0008006" key="3">
    <source>
        <dbReference type="Google" id="ProtNLM"/>
    </source>
</evidence>
<name>A0ABU1TRU9_9FLAO</name>
<dbReference type="EMBL" id="JAVDVI010000011">
    <property type="protein sequence ID" value="MDR6968585.1"/>
    <property type="molecule type" value="Genomic_DNA"/>
</dbReference>
<protein>
    <recommendedName>
        <fullName evidence="3">POTRA domain-containing protein</fullName>
    </recommendedName>
</protein>
<accession>A0ABU1TRU9</accession>
<keyword evidence="2" id="KW-1185">Reference proteome</keyword>
<dbReference type="RefSeq" id="WP_310027194.1">
    <property type="nucleotide sequence ID" value="NZ_JAVDVI010000011.1"/>
</dbReference>
<reference evidence="1 2" key="1">
    <citation type="submission" date="2023-07" db="EMBL/GenBank/DDBJ databases">
        <title>Sorghum-associated microbial communities from plants grown in Nebraska, USA.</title>
        <authorList>
            <person name="Schachtman D."/>
        </authorList>
    </citation>
    <scope>NUCLEOTIDE SEQUENCE [LARGE SCALE GENOMIC DNA]</scope>
    <source>
        <strain evidence="1 2">3773</strain>
    </source>
</reference>
<evidence type="ECO:0000313" key="2">
    <source>
        <dbReference type="Proteomes" id="UP001255185"/>
    </source>
</evidence>
<dbReference type="Proteomes" id="UP001255185">
    <property type="component" value="Unassembled WGS sequence"/>
</dbReference>
<organism evidence="1 2">
    <name type="scientific">Flavobacterium arsenatis</name>
    <dbReference type="NCBI Taxonomy" id="1484332"/>
    <lineage>
        <taxon>Bacteria</taxon>
        <taxon>Pseudomonadati</taxon>
        <taxon>Bacteroidota</taxon>
        <taxon>Flavobacteriia</taxon>
        <taxon>Flavobacteriales</taxon>
        <taxon>Flavobacteriaceae</taxon>
        <taxon>Flavobacterium</taxon>
    </lineage>
</organism>
<gene>
    <name evidence="1" type="ORF">J2X31_002608</name>
</gene>
<proteinExistence type="predicted"/>
<comment type="caution">
    <text evidence="1">The sequence shown here is derived from an EMBL/GenBank/DDBJ whole genome shotgun (WGS) entry which is preliminary data.</text>
</comment>